<dbReference type="OrthoDB" id="5215637at2759"/>
<feature type="compositionally biased region" description="Basic and acidic residues" evidence="1">
    <location>
        <begin position="442"/>
        <end position="456"/>
    </location>
</feature>
<sequence>MATSSLTWLRAAVVLAIAAQAAAQTCYYPNGSAAPGTEKPCSSAQGSACCPDTWECLDNGLCHNPNGNLYGRYSCTDKDWNAPGCASNMCTYGGAAAGGESIKQCSDHNNDWCCNADDTNVKCCQESPAPRPFFQLQDGRAYATIGRNQASSAPTLSSVTGLATGSGSASASRTSAPTSSGPPPSRTTPVTSATPFSSEFTSVSSGPGGVSTIIRSVLVTPSLDPTANAAGAGSNAGEPASASDSNSNLGVIIGCAVGIPLALALLGIVIWMLRKRRNQKKADAYRSSPKLDGDSPGAVDFAGGAAATLNKTEKYRHSRPGTTEIDGNPAGPGRPISNIPGRAELDSGAGFQPGHGTAYAPDTVGIGGGNSDGRSTWGSAPPGYSPGMSQAGFSQPPTVSELDGTSILPVINEKAAPADAPQQYQAYRPPQPVAELSTIKTPPEDVGKQLHKATNE</sequence>
<evidence type="ECO:0000256" key="3">
    <source>
        <dbReference type="SAM" id="SignalP"/>
    </source>
</evidence>
<evidence type="ECO:0000313" key="5">
    <source>
        <dbReference type="Proteomes" id="UP000800096"/>
    </source>
</evidence>
<evidence type="ECO:0008006" key="6">
    <source>
        <dbReference type="Google" id="ProtNLM"/>
    </source>
</evidence>
<dbReference type="AlphaFoldDB" id="A0A6A5QFG2"/>
<accession>A0A6A5QFG2</accession>
<name>A0A6A5QFG2_AMPQU</name>
<evidence type="ECO:0000313" key="4">
    <source>
        <dbReference type="EMBL" id="KAF1914223.1"/>
    </source>
</evidence>
<feature type="region of interest" description="Disordered" evidence="1">
    <location>
        <begin position="434"/>
        <end position="456"/>
    </location>
</feature>
<organism evidence="4 5">
    <name type="scientific">Ampelomyces quisqualis</name>
    <name type="common">Powdery mildew agent</name>
    <dbReference type="NCBI Taxonomy" id="50730"/>
    <lineage>
        <taxon>Eukaryota</taxon>
        <taxon>Fungi</taxon>
        <taxon>Dikarya</taxon>
        <taxon>Ascomycota</taxon>
        <taxon>Pezizomycotina</taxon>
        <taxon>Dothideomycetes</taxon>
        <taxon>Pleosporomycetidae</taxon>
        <taxon>Pleosporales</taxon>
        <taxon>Pleosporineae</taxon>
        <taxon>Phaeosphaeriaceae</taxon>
        <taxon>Ampelomyces</taxon>
    </lineage>
</organism>
<feature type="compositionally biased region" description="Low complexity" evidence="1">
    <location>
        <begin position="155"/>
        <end position="179"/>
    </location>
</feature>
<feature type="region of interest" description="Disordered" evidence="1">
    <location>
        <begin position="314"/>
        <end position="379"/>
    </location>
</feature>
<evidence type="ECO:0000256" key="1">
    <source>
        <dbReference type="SAM" id="MobiDB-lite"/>
    </source>
</evidence>
<feature type="region of interest" description="Disordered" evidence="1">
    <location>
        <begin position="149"/>
        <end position="207"/>
    </location>
</feature>
<keyword evidence="2" id="KW-0472">Membrane</keyword>
<keyword evidence="5" id="KW-1185">Reference proteome</keyword>
<keyword evidence="2" id="KW-0812">Transmembrane</keyword>
<protein>
    <recommendedName>
        <fullName evidence="6">Mid2 domain-containing protein</fullName>
    </recommendedName>
</protein>
<feature type="chain" id="PRO_5025434954" description="Mid2 domain-containing protein" evidence="3">
    <location>
        <begin position="24"/>
        <end position="456"/>
    </location>
</feature>
<gene>
    <name evidence="4" type="ORF">BDU57DRAFT_540189</name>
</gene>
<reference evidence="4" key="1">
    <citation type="journal article" date="2020" name="Stud. Mycol.">
        <title>101 Dothideomycetes genomes: a test case for predicting lifestyles and emergence of pathogens.</title>
        <authorList>
            <person name="Haridas S."/>
            <person name="Albert R."/>
            <person name="Binder M."/>
            <person name="Bloem J."/>
            <person name="Labutti K."/>
            <person name="Salamov A."/>
            <person name="Andreopoulos B."/>
            <person name="Baker S."/>
            <person name="Barry K."/>
            <person name="Bills G."/>
            <person name="Bluhm B."/>
            <person name="Cannon C."/>
            <person name="Castanera R."/>
            <person name="Culley D."/>
            <person name="Daum C."/>
            <person name="Ezra D."/>
            <person name="Gonzalez J."/>
            <person name="Henrissat B."/>
            <person name="Kuo A."/>
            <person name="Liang C."/>
            <person name="Lipzen A."/>
            <person name="Lutzoni F."/>
            <person name="Magnuson J."/>
            <person name="Mondo S."/>
            <person name="Nolan M."/>
            <person name="Ohm R."/>
            <person name="Pangilinan J."/>
            <person name="Park H.-J."/>
            <person name="Ramirez L."/>
            <person name="Alfaro M."/>
            <person name="Sun H."/>
            <person name="Tritt A."/>
            <person name="Yoshinaga Y."/>
            <person name="Zwiers L.-H."/>
            <person name="Turgeon B."/>
            <person name="Goodwin S."/>
            <person name="Spatafora J."/>
            <person name="Crous P."/>
            <person name="Grigoriev I."/>
        </authorList>
    </citation>
    <scope>NUCLEOTIDE SEQUENCE</scope>
    <source>
        <strain evidence="4">HMLAC05119</strain>
    </source>
</reference>
<dbReference type="CDD" id="cd12087">
    <property type="entry name" value="TM_EGFR-like"/>
    <property type="match status" value="1"/>
</dbReference>
<feature type="transmembrane region" description="Helical" evidence="2">
    <location>
        <begin position="249"/>
        <end position="273"/>
    </location>
</feature>
<evidence type="ECO:0000256" key="2">
    <source>
        <dbReference type="SAM" id="Phobius"/>
    </source>
</evidence>
<proteinExistence type="predicted"/>
<dbReference type="EMBL" id="ML979137">
    <property type="protein sequence ID" value="KAF1914223.1"/>
    <property type="molecule type" value="Genomic_DNA"/>
</dbReference>
<feature type="signal peptide" evidence="3">
    <location>
        <begin position="1"/>
        <end position="23"/>
    </location>
</feature>
<dbReference type="Proteomes" id="UP000800096">
    <property type="component" value="Unassembled WGS sequence"/>
</dbReference>
<keyword evidence="2" id="KW-1133">Transmembrane helix</keyword>
<keyword evidence="3" id="KW-0732">Signal</keyword>